<comment type="similarity">
    <text evidence="1">Belongs to the heparin-binding growth factors family.</text>
</comment>
<dbReference type="GeneID" id="26040111"/>
<dbReference type="RefSeq" id="YP_009165731.1">
    <property type="nucleotide sequence ID" value="NC_027923.1"/>
</dbReference>
<evidence type="ECO:0000313" key="3">
    <source>
        <dbReference type="Proteomes" id="UP000204667"/>
    </source>
</evidence>
<dbReference type="OrthoDB" id="23683at10239"/>
<dbReference type="SMART" id="SM00442">
    <property type="entry name" value="FGF"/>
    <property type="match status" value="1"/>
</dbReference>
<dbReference type="KEGG" id="vg:26040111"/>
<organism evidence="2 3">
    <name type="scientific">Perigonia lusca single nucleopolyhedrovirus</name>
    <dbReference type="NCBI Taxonomy" id="1675865"/>
    <lineage>
        <taxon>Viruses</taxon>
        <taxon>Viruses incertae sedis</taxon>
        <taxon>Naldaviricetes</taxon>
        <taxon>Lefavirales</taxon>
        <taxon>Baculoviridae</taxon>
        <taxon>Alphabaculovirus</taxon>
        <taxon>Alphabaculovirus peluscae</taxon>
        <taxon>Perigonia lusca nucleopolyhedrovirus</taxon>
    </lineage>
</organism>
<dbReference type="GO" id="GO:0008083">
    <property type="term" value="F:growth factor activity"/>
    <property type="evidence" value="ECO:0007669"/>
    <property type="project" value="InterPro"/>
</dbReference>
<reference evidence="2 3" key="1">
    <citation type="journal article" date="2016" name="Sci. Rep.">
        <title>Genome sequence of Perigonia lusca single nucleopolyhedrovirus: insights into the evolution of a nucleotide metabolism enzyme in the family Baculoviridae.</title>
        <authorList>
            <person name="Ardisson-Araujo D.M."/>
            <person name="Lima R.N."/>
            <person name="Melo F.L."/>
            <person name="Clem R.J."/>
            <person name="Huang N."/>
            <person name="Bao S.N."/>
            <person name="Sosa-Gomez D.R."/>
            <person name="Ribeiro B.M."/>
        </authorList>
    </citation>
    <scope>NUCLEOTIDE SEQUENCE [LARGE SCALE GENOMIC DNA]</scope>
</reference>
<dbReference type="InterPro" id="IPR002209">
    <property type="entry name" value="Fibroblast_GF_fam"/>
</dbReference>
<dbReference type="Proteomes" id="UP000204667">
    <property type="component" value="Segment"/>
</dbReference>
<dbReference type="PANTHER" id="PTHR11486">
    <property type="entry name" value="FIBROBLAST GROWTH FACTOR"/>
    <property type="match status" value="1"/>
</dbReference>
<dbReference type="CDD" id="cd23311">
    <property type="entry name" value="beta-trefoil_FGF_Bnl-like"/>
    <property type="match status" value="1"/>
</dbReference>
<dbReference type="InterPro" id="IPR008996">
    <property type="entry name" value="IL1/FGF"/>
</dbReference>
<evidence type="ECO:0000313" key="2">
    <source>
        <dbReference type="EMBL" id="AKN80612.1"/>
    </source>
</evidence>
<dbReference type="SUPFAM" id="SSF50353">
    <property type="entry name" value="Cytokine"/>
    <property type="match status" value="1"/>
</dbReference>
<protein>
    <submittedName>
        <fullName evidence="2">Fibroblast growth factor</fullName>
    </submittedName>
</protein>
<name>A0A0M3WR21_9ABAC</name>
<keyword evidence="3" id="KW-1185">Reference proteome</keyword>
<evidence type="ECO:0000256" key="1">
    <source>
        <dbReference type="ARBA" id="ARBA00007936"/>
    </source>
</evidence>
<dbReference type="Pfam" id="PF00167">
    <property type="entry name" value="FGF"/>
    <property type="match status" value="1"/>
</dbReference>
<sequence>MTTTPLILLLMTAIMANRAIVSTAAPLKSSAGPVVTSQQHMKIYINNYSLTMSENGTVNGTLKQPNDDLSTVWDRMTVNNQFYDGSDEDGNEKNSKSRDKYQIKVLLRSMLSCNFLCMNECGYTYTAAVPNKECVWNEVYNSHYEIYLFKRWNKRRLYLAVNVEGKIKRASMNEHGDLGKFAANVAVIYKNWVAVNQTIIVSPMCADAQTILGKLMYKPKKTCTIPPPSRKRKRQFEYGLGDSYELPILAMWNASKDDQSGSDSGAEELLATPNDTLFDEGVEDKNYYKNNGEDELSIHLLPKTTTTTTTTTTTISPRDVDGLVNRLMGEAADTEDEGDDDEDKFGGGPFTMSTLRPRHFYINTLNIVNNKCLVSLNTKV</sequence>
<dbReference type="Gene3D" id="2.80.10.50">
    <property type="match status" value="1"/>
</dbReference>
<proteinExistence type="inferred from homology"/>
<dbReference type="EMBL" id="KM596836">
    <property type="protein sequence ID" value="AKN80612.1"/>
    <property type="molecule type" value="Genomic_DNA"/>
</dbReference>
<accession>A0A0M3WR21</accession>
<gene>
    <name evidence="2" type="primary">fgf</name>
</gene>